<name>A0A062VAQ1_9EURY</name>
<evidence type="ECO:0000313" key="3">
    <source>
        <dbReference type="EMBL" id="KCZ72809.1"/>
    </source>
</evidence>
<feature type="transmembrane region" description="Helical" evidence="1">
    <location>
        <begin position="175"/>
        <end position="196"/>
    </location>
</feature>
<dbReference type="PIRSF" id="PIRSF018671">
    <property type="entry name" value="UCP018671"/>
    <property type="match status" value="1"/>
</dbReference>
<reference evidence="3 4" key="1">
    <citation type="journal article" date="2013" name="Nature">
        <title>Anaerobic oxidation of methane coupled to nitrate reduction in a novel archaeal lineage.</title>
        <authorList>
            <person name="Haroon M.F."/>
            <person name="Hu S."/>
            <person name="Shi Y."/>
            <person name="Imelfort M."/>
            <person name="Keller J."/>
            <person name="Hugenholtz P."/>
            <person name="Yuan Z."/>
            <person name="Tyson G.W."/>
        </authorList>
    </citation>
    <scope>NUCLEOTIDE SEQUENCE [LARGE SCALE GENOMIC DNA]</scope>
    <source>
        <strain evidence="3 4">ANME-2d</strain>
    </source>
</reference>
<proteinExistence type="predicted"/>
<sequence length="311" mass="34850">MISKLLLDLLNNSSHGLVDAVRSGTRSRLPSDLKAVVALTVLTLVFVLLSPFDTTEGRIVLGLLMVLFLPGYALIASLFPGKNDLESIERTALSFGMSIAVVPLIGLALNFTPWGIRPVPVIVSLTVFTLVMASIAHARRLRLHENMRFEVHFKEIYNNIKTEVFVNPESRTDRILTIILIASIIASLLMVVYVIVTPKQGERFTEFYILGLSGKAEAYPTNLTAGKADSVIVGIANHEYEPVDYTLQVRIENDMLNELQVQMEHNQTWEQAVSFTPMRTGTGLKLQFLLYKNNNLSLPYRDVHLWVNIRD</sequence>
<dbReference type="RefSeq" id="WP_081810160.1">
    <property type="nucleotide sequence ID" value="NZ_JMIY01000002.1"/>
</dbReference>
<evidence type="ECO:0000313" key="4">
    <source>
        <dbReference type="Proteomes" id="UP000027153"/>
    </source>
</evidence>
<feature type="domain" description="DUF1616" evidence="2">
    <location>
        <begin position="36"/>
        <end position="308"/>
    </location>
</feature>
<accession>A0A062VAQ1</accession>
<dbReference type="AlphaFoldDB" id="A0A062VAQ1"/>
<gene>
    <name evidence="3" type="ORF">ANME2D_01244</name>
</gene>
<dbReference type="OrthoDB" id="82282at2157"/>
<feature type="transmembrane region" description="Helical" evidence="1">
    <location>
        <begin position="58"/>
        <end position="79"/>
    </location>
</feature>
<feature type="transmembrane region" description="Helical" evidence="1">
    <location>
        <begin position="118"/>
        <end position="138"/>
    </location>
</feature>
<comment type="caution">
    <text evidence="3">The sequence shown here is derived from an EMBL/GenBank/DDBJ whole genome shotgun (WGS) entry which is preliminary data.</text>
</comment>
<dbReference type="EMBL" id="JMIY01000002">
    <property type="protein sequence ID" value="KCZ72809.1"/>
    <property type="molecule type" value="Genomic_DNA"/>
</dbReference>
<dbReference type="PATRIC" id="fig|1392998.3.peg.824"/>
<keyword evidence="4" id="KW-1185">Reference proteome</keyword>
<protein>
    <submittedName>
        <fullName evidence="3">Putative membrane protein</fullName>
    </submittedName>
</protein>
<dbReference type="InterPro" id="IPR011674">
    <property type="entry name" value="DUF1616"/>
</dbReference>
<dbReference type="InterPro" id="IPR014495">
    <property type="entry name" value="UCP018671"/>
</dbReference>
<keyword evidence="1" id="KW-1133">Transmembrane helix</keyword>
<keyword evidence="1" id="KW-0812">Transmembrane</keyword>
<keyword evidence="1" id="KW-0472">Membrane</keyword>
<dbReference type="Pfam" id="PF07760">
    <property type="entry name" value="DUF1616"/>
    <property type="match status" value="1"/>
</dbReference>
<dbReference type="Proteomes" id="UP000027153">
    <property type="component" value="Unassembled WGS sequence"/>
</dbReference>
<organism evidence="3 4">
    <name type="scientific">Candidatus Methanoperedens nitratireducens</name>
    <dbReference type="NCBI Taxonomy" id="1392998"/>
    <lineage>
        <taxon>Archaea</taxon>
        <taxon>Methanobacteriati</taxon>
        <taxon>Methanobacteriota</taxon>
        <taxon>Stenosarchaea group</taxon>
        <taxon>Methanomicrobia</taxon>
        <taxon>Methanosarcinales</taxon>
        <taxon>ANME-2 cluster</taxon>
        <taxon>Candidatus Methanoperedentaceae</taxon>
        <taxon>Candidatus Methanoperedens</taxon>
    </lineage>
</organism>
<evidence type="ECO:0000259" key="2">
    <source>
        <dbReference type="Pfam" id="PF07760"/>
    </source>
</evidence>
<feature type="transmembrane region" description="Helical" evidence="1">
    <location>
        <begin position="33"/>
        <end position="52"/>
    </location>
</feature>
<feature type="transmembrane region" description="Helical" evidence="1">
    <location>
        <begin position="91"/>
        <end position="112"/>
    </location>
</feature>
<evidence type="ECO:0000256" key="1">
    <source>
        <dbReference type="SAM" id="Phobius"/>
    </source>
</evidence>